<comment type="caution">
    <text evidence="3">The sequence shown here is derived from an EMBL/GenBank/DDBJ whole genome shotgun (WGS) entry which is preliminary data.</text>
</comment>
<keyword evidence="2" id="KW-0560">Oxidoreductase</keyword>
<proteinExistence type="inferred from homology"/>
<dbReference type="Gene3D" id="3.30.1370.60">
    <property type="entry name" value="Hypothetical oxidoreductase yiak, domain 2"/>
    <property type="match status" value="1"/>
</dbReference>
<dbReference type="GO" id="GO:0016491">
    <property type="term" value="F:oxidoreductase activity"/>
    <property type="evidence" value="ECO:0007669"/>
    <property type="project" value="UniProtKB-KW"/>
</dbReference>
<dbReference type="Proteomes" id="UP000469385">
    <property type="component" value="Unassembled WGS sequence"/>
</dbReference>
<dbReference type="AlphaFoldDB" id="A0A6N8IRK7"/>
<comment type="similarity">
    <text evidence="1">Belongs to the LDH2/MDH2 oxidoreductase family.</text>
</comment>
<evidence type="ECO:0000256" key="2">
    <source>
        <dbReference type="ARBA" id="ARBA00023002"/>
    </source>
</evidence>
<protein>
    <submittedName>
        <fullName evidence="3">Ldh family oxidoreductase</fullName>
    </submittedName>
</protein>
<dbReference type="InterPro" id="IPR003767">
    <property type="entry name" value="Malate/L-lactate_DH-like"/>
</dbReference>
<dbReference type="SUPFAM" id="SSF89733">
    <property type="entry name" value="L-sulfolactate dehydrogenase-like"/>
    <property type="match status" value="1"/>
</dbReference>
<dbReference type="InterPro" id="IPR043144">
    <property type="entry name" value="Mal/L-sulf/L-lact_DH-like_ah"/>
</dbReference>
<reference evidence="3 4" key="1">
    <citation type="submission" date="2019-12" db="EMBL/GenBank/DDBJ databases">
        <authorList>
            <person name="Huq M.A."/>
        </authorList>
    </citation>
    <scope>NUCLEOTIDE SEQUENCE [LARGE SCALE GENOMIC DNA]</scope>
    <source>
        <strain evidence="3 4">MAH-25</strain>
    </source>
</reference>
<dbReference type="RefSeq" id="WP_157397370.1">
    <property type="nucleotide sequence ID" value="NZ_WSEL01000003.1"/>
</dbReference>
<gene>
    <name evidence="3" type="ORF">GON04_07885</name>
</gene>
<dbReference type="InterPro" id="IPR043143">
    <property type="entry name" value="Mal/L-sulf/L-lact_DH-like_NADP"/>
</dbReference>
<evidence type="ECO:0000256" key="1">
    <source>
        <dbReference type="ARBA" id="ARBA00006056"/>
    </source>
</evidence>
<dbReference type="Gene3D" id="1.10.1530.10">
    <property type="match status" value="1"/>
</dbReference>
<sequence>MAQNPIGDSGDAPGRDRFTPAQLTAFADALLARAGMPADKARAVATVLVDGDLMGHTTHGLQLLAPYLAEIEKGGMALDGDPAVLSSRPASQLWDGRRLPGPWLVLRALDEASRLAASEGTGTVVIRRSHHIACLASYHRRAAEQGLLLLLACSDPNGASVAPFGGLDPVFTPNPVSAGFPAGGAPVSVDISTSTTTNGLTNRLHQEGGKLPAPWLIDGHGRPSDDPAVLFAEPKGTILPLGGLDSGHKGYGLSLLVEALTGGLAGHGRADPREGWGATVFLQVIDPAAFAGRDAFERQLGEVARQCRTSRPADARRPVRLPGERGYQLAASQAQDGVQLHAGILPALQPWARKYGVAMPGWLQGKMGSTPKQ</sequence>
<name>A0A6N8IRK7_9BURK</name>
<dbReference type="Pfam" id="PF02615">
    <property type="entry name" value="Ldh_2"/>
    <property type="match status" value="1"/>
</dbReference>
<dbReference type="InterPro" id="IPR036111">
    <property type="entry name" value="Mal/L-sulfo/L-lacto_DH-like_sf"/>
</dbReference>
<dbReference type="PANTHER" id="PTHR11091">
    <property type="entry name" value="OXIDOREDUCTASE-RELATED"/>
    <property type="match status" value="1"/>
</dbReference>
<evidence type="ECO:0000313" key="3">
    <source>
        <dbReference type="EMBL" id="MVQ29362.1"/>
    </source>
</evidence>
<dbReference type="PANTHER" id="PTHR11091:SF0">
    <property type="entry name" value="MALATE DEHYDROGENASE"/>
    <property type="match status" value="1"/>
</dbReference>
<organism evidence="3 4">
    <name type="scientific">Ramlibacter pinisoli</name>
    <dbReference type="NCBI Taxonomy" id="2682844"/>
    <lineage>
        <taxon>Bacteria</taxon>
        <taxon>Pseudomonadati</taxon>
        <taxon>Pseudomonadota</taxon>
        <taxon>Betaproteobacteria</taxon>
        <taxon>Burkholderiales</taxon>
        <taxon>Comamonadaceae</taxon>
        <taxon>Ramlibacter</taxon>
    </lineage>
</organism>
<evidence type="ECO:0000313" key="4">
    <source>
        <dbReference type="Proteomes" id="UP000469385"/>
    </source>
</evidence>
<accession>A0A6N8IRK7</accession>
<keyword evidence="4" id="KW-1185">Reference proteome</keyword>
<dbReference type="EMBL" id="WSEL01000003">
    <property type="protein sequence ID" value="MVQ29362.1"/>
    <property type="molecule type" value="Genomic_DNA"/>
</dbReference>